<dbReference type="Proteomes" id="UP000727407">
    <property type="component" value="Unassembled WGS sequence"/>
</dbReference>
<proteinExistence type="predicted"/>
<sequence>MNLSTERRRARHERESERAEKALMSVLSEAEYAKKQTRQREIHNICFDIFT</sequence>
<feature type="coiled-coil region" evidence="1">
    <location>
        <begin position="2"/>
        <end position="29"/>
    </location>
</feature>
<keyword evidence="3" id="KW-1185">Reference proteome</keyword>
<name>A0A8J4XB48_CLAMG</name>
<keyword evidence="1" id="KW-0175">Coiled coil</keyword>
<accession>A0A8J4XB48</accession>
<evidence type="ECO:0000313" key="2">
    <source>
        <dbReference type="EMBL" id="KAF5908594.1"/>
    </source>
</evidence>
<gene>
    <name evidence="2" type="ORF">DAT39_001646</name>
</gene>
<dbReference type="EMBL" id="QNUK01000012">
    <property type="protein sequence ID" value="KAF5908594.1"/>
    <property type="molecule type" value="Genomic_DNA"/>
</dbReference>
<comment type="caution">
    <text evidence="2">The sequence shown here is derived from an EMBL/GenBank/DDBJ whole genome shotgun (WGS) entry which is preliminary data.</text>
</comment>
<organism evidence="2 3">
    <name type="scientific">Clarias magur</name>
    <name type="common">Asian catfish</name>
    <name type="synonym">Macropteronotus magur</name>
    <dbReference type="NCBI Taxonomy" id="1594786"/>
    <lineage>
        <taxon>Eukaryota</taxon>
        <taxon>Metazoa</taxon>
        <taxon>Chordata</taxon>
        <taxon>Craniata</taxon>
        <taxon>Vertebrata</taxon>
        <taxon>Euteleostomi</taxon>
        <taxon>Actinopterygii</taxon>
        <taxon>Neopterygii</taxon>
        <taxon>Teleostei</taxon>
        <taxon>Ostariophysi</taxon>
        <taxon>Siluriformes</taxon>
        <taxon>Clariidae</taxon>
        <taxon>Clarias</taxon>
    </lineage>
</organism>
<dbReference type="AlphaFoldDB" id="A0A8J4XB48"/>
<evidence type="ECO:0000313" key="3">
    <source>
        <dbReference type="Proteomes" id="UP000727407"/>
    </source>
</evidence>
<evidence type="ECO:0000256" key="1">
    <source>
        <dbReference type="SAM" id="Coils"/>
    </source>
</evidence>
<reference evidence="2" key="1">
    <citation type="submission" date="2020-07" db="EMBL/GenBank/DDBJ databases">
        <title>Clarias magur genome sequencing, assembly and annotation.</title>
        <authorList>
            <person name="Kushwaha B."/>
            <person name="Kumar R."/>
            <person name="Das P."/>
            <person name="Joshi C.G."/>
            <person name="Kumar D."/>
            <person name="Nagpure N.S."/>
            <person name="Pandey M."/>
            <person name="Agarwal S."/>
            <person name="Srivastava S."/>
            <person name="Singh M."/>
            <person name="Sahoo L."/>
            <person name="Jayasankar P."/>
            <person name="Meher P.K."/>
            <person name="Koringa P.G."/>
            <person name="Iquebal M.A."/>
            <person name="Das S.P."/>
            <person name="Bit A."/>
            <person name="Patnaik S."/>
            <person name="Patel N."/>
            <person name="Shah T.M."/>
            <person name="Hinsu A."/>
            <person name="Jena J.K."/>
        </authorList>
    </citation>
    <scope>NUCLEOTIDE SEQUENCE</scope>
    <source>
        <strain evidence="2">CIFAMagur01</strain>
        <tissue evidence="2">Testis</tissue>
    </source>
</reference>
<protein>
    <submittedName>
        <fullName evidence="2">Uncharacterized protein</fullName>
    </submittedName>
</protein>